<reference evidence="3 4" key="1">
    <citation type="submission" date="2016-10" db="EMBL/GenBank/DDBJ databases">
        <authorList>
            <person name="de Groot N.N."/>
        </authorList>
    </citation>
    <scope>NUCLEOTIDE SEQUENCE [LARGE SCALE GENOMIC DNA]</scope>
    <source>
        <strain evidence="3 4">ML2</strain>
    </source>
</reference>
<dbReference type="Proteomes" id="UP000181899">
    <property type="component" value="Unassembled WGS sequence"/>
</dbReference>
<dbReference type="Pfam" id="PF02639">
    <property type="entry name" value="DUF188"/>
    <property type="match status" value="1"/>
</dbReference>
<keyword evidence="4" id="KW-1185">Reference proteome</keyword>
<dbReference type="EMBL" id="FOVK01000007">
    <property type="protein sequence ID" value="SFN90413.1"/>
    <property type="molecule type" value="Genomic_DNA"/>
</dbReference>
<dbReference type="PANTHER" id="PTHR35146:SF1">
    <property type="entry name" value="UPF0178 PROTEIN YAII"/>
    <property type="match status" value="1"/>
</dbReference>
<dbReference type="STRING" id="398199.SAMN05421804_10683"/>
<organism evidence="3 4">
    <name type="scientific">Proteiniclasticum ruminis</name>
    <dbReference type="NCBI Taxonomy" id="398199"/>
    <lineage>
        <taxon>Bacteria</taxon>
        <taxon>Bacillati</taxon>
        <taxon>Bacillota</taxon>
        <taxon>Clostridia</taxon>
        <taxon>Eubacteriales</taxon>
        <taxon>Clostridiaceae</taxon>
        <taxon>Proteiniclasticum</taxon>
    </lineage>
</organism>
<sequence length="177" mass="20191">MTFWTGVLEPAATNEKRGGTLRAFSQSKQKENIMRIFIDADGCPVVNETIRLAQKMSLPVTVVKNYAHELQSEYAEIVTVDISRDAADFYIANHLKKEDLLITQDYGLAALALSKQCKILTQNGLLITDHNIMRLLDARHVNQKMRQTKKIYTKHKKRTAEDDELFKSALLKLLKET</sequence>
<evidence type="ECO:0000313" key="4">
    <source>
        <dbReference type="Proteomes" id="UP000181899"/>
    </source>
</evidence>
<proteinExistence type="inferred from homology"/>
<protein>
    <recommendedName>
        <fullName evidence="2">UPF0178 protein SAMN04488695_10751</fullName>
    </recommendedName>
</protein>
<dbReference type="InterPro" id="IPR003791">
    <property type="entry name" value="UPF0178"/>
</dbReference>
<accession>A0A1I5CTY9</accession>
<name>A0A1I5CTY9_9CLOT</name>
<dbReference type="AlphaFoldDB" id="A0A1I5CTY9"/>
<dbReference type="eggNOG" id="COG1671">
    <property type="taxonomic scope" value="Bacteria"/>
</dbReference>
<dbReference type="HAMAP" id="MF_00489">
    <property type="entry name" value="UPF0178"/>
    <property type="match status" value="1"/>
</dbReference>
<gene>
    <name evidence="3" type="ORF">SAMN04488695_10751</name>
</gene>
<evidence type="ECO:0000256" key="2">
    <source>
        <dbReference type="HAMAP-Rule" id="MF_00489"/>
    </source>
</evidence>
<dbReference type="PANTHER" id="PTHR35146">
    <property type="entry name" value="UPF0178 PROTEIN YAII"/>
    <property type="match status" value="1"/>
</dbReference>
<comment type="similarity">
    <text evidence="1 2">Belongs to the UPF0178 family.</text>
</comment>
<evidence type="ECO:0000256" key="1">
    <source>
        <dbReference type="ARBA" id="ARBA00008522"/>
    </source>
</evidence>
<evidence type="ECO:0000313" key="3">
    <source>
        <dbReference type="EMBL" id="SFN90413.1"/>
    </source>
</evidence>